<dbReference type="OMA" id="YMTENQL"/>
<dbReference type="PANTHER" id="PTHR15012:SF37">
    <property type="entry name" value="PROTEIN SHROOM1"/>
    <property type="match status" value="1"/>
</dbReference>
<evidence type="ECO:0000256" key="5">
    <source>
        <dbReference type="ARBA" id="ARBA00023203"/>
    </source>
</evidence>
<keyword evidence="6" id="KW-0206">Cytoskeleton</keyword>
<dbReference type="KEGG" id="pmua:114591239"/>
<dbReference type="InterPro" id="IPR014800">
    <property type="entry name" value="ASD1_dom"/>
</dbReference>
<evidence type="ECO:0000256" key="6">
    <source>
        <dbReference type="ARBA" id="ARBA00023212"/>
    </source>
</evidence>
<dbReference type="GO" id="GO:0005912">
    <property type="term" value="C:adherens junction"/>
    <property type="evidence" value="ECO:0007669"/>
    <property type="project" value="TreeGrafter"/>
</dbReference>
<reference evidence="12" key="2">
    <citation type="submission" date="2025-08" db="UniProtKB">
        <authorList>
            <consortium name="Ensembl"/>
        </authorList>
    </citation>
    <scope>IDENTIFICATION</scope>
</reference>
<dbReference type="Pfam" id="PF08688">
    <property type="entry name" value="ASD1"/>
    <property type="match status" value="1"/>
</dbReference>
<keyword evidence="13" id="KW-1185">Reference proteome</keyword>
<name>A0A670J215_PODMU</name>
<comment type="similarity">
    <text evidence="2">Belongs to the shroom family.</text>
</comment>
<evidence type="ECO:0000256" key="1">
    <source>
        <dbReference type="ARBA" id="ARBA00004245"/>
    </source>
</evidence>
<feature type="compositionally biased region" description="Polar residues" evidence="9">
    <location>
        <begin position="614"/>
        <end position="634"/>
    </location>
</feature>
<feature type="region of interest" description="Disordered" evidence="9">
    <location>
        <begin position="1154"/>
        <end position="1178"/>
    </location>
</feature>
<feature type="region of interest" description="Disordered" evidence="9">
    <location>
        <begin position="1043"/>
        <end position="1141"/>
    </location>
</feature>
<feature type="compositionally biased region" description="Basic and acidic residues" evidence="9">
    <location>
        <begin position="704"/>
        <end position="716"/>
    </location>
</feature>
<dbReference type="RefSeq" id="XP_028573798.1">
    <property type="nucleotide sequence ID" value="XM_028717965.1"/>
</dbReference>
<feature type="compositionally biased region" description="Polar residues" evidence="9">
    <location>
        <begin position="757"/>
        <end position="775"/>
    </location>
</feature>
<feature type="domain" description="ASD1" evidence="10">
    <location>
        <begin position="586"/>
        <end position="688"/>
    </location>
</feature>
<dbReference type="GO" id="GO:0030864">
    <property type="term" value="C:cortical actin cytoskeleton"/>
    <property type="evidence" value="ECO:0007669"/>
    <property type="project" value="TreeGrafter"/>
</dbReference>
<evidence type="ECO:0000259" key="11">
    <source>
        <dbReference type="PROSITE" id="PS51307"/>
    </source>
</evidence>
<comment type="subcellular location">
    <subcellularLocation>
        <location evidence="1">Cytoplasm</location>
        <location evidence="1">Cytoskeleton</location>
    </subcellularLocation>
</comment>
<reference evidence="12 13" key="1">
    <citation type="journal article" date="2019" name="Proc. Natl. Acad. Sci. U.S.A.">
        <title>Regulatory changes in pterin and carotenoid genes underlie balanced color polymorphisms in the wall lizard.</title>
        <authorList>
            <person name="Andrade P."/>
            <person name="Pinho C."/>
            <person name="Perez I de Lanuza G."/>
            <person name="Afonso S."/>
            <person name="Brejcha J."/>
            <person name="Rubin C.J."/>
            <person name="Wallerman O."/>
            <person name="Pereira P."/>
            <person name="Sabatino S.J."/>
            <person name="Bellati A."/>
            <person name="Pellitteri-Rosa D."/>
            <person name="Bosakova Z."/>
            <person name="Bunikis I."/>
            <person name="Carretero M.A."/>
            <person name="Feiner N."/>
            <person name="Marsik P."/>
            <person name="Pauperio F."/>
            <person name="Salvi D."/>
            <person name="Soler L."/>
            <person name="While G.M."/>
            <person name="Uller T."/>
            <person name="Font E."/>
            <person name="Andersson L."/>
            <person name="Carneiro M."/>
        </authorList>
    </citation>
    <scope>NUCLEOTIDE SEQUENCE</scope>
</reference>
<dbReference type="GO" id="GO:0007015">
    <property type="term" value="P:actin filament organization"/>
    <property type="evidence" value="ECO:0007669"/>
    <property type="project" value="TreeGrafter"/>
</dbReference>
<keyword evidence="3" id="KW-0963">Cytoplasm</keyword>
<evidence type="ECO:0000256" key="2">
    <source>
        <dbReference type="ARBA" id="ARBA00006469"/>
    </source>
</evidence>
<feature type="region of interest" description="Disordered" evidence="9">
    <location>
        <begin position="607"/>
        <end position="727"/>
    </location>
</feature>
<feature type="compositionally biased region" description="Basic and acidic residues" evidence="9">
    <location>
        <begin position="1297"/>
        <end position="1315"/>
    </location>
</feature>
<dbReference type="Proteomes" id="UP000472272">
    <property type="component" value="Chromosome 2"/>
</dbReference>
<dbReference type="InterPro" id="IPR027685">
    <property type="entry name" value="Shroom_fam"/>
</dbReference>
<dbReference type="GO" id="GO:0005874">
    <property type="term" value="C:microtubule"/>
    <property type="evidence" value="ECO:0007669"/>
    <property type="project" value="UniProtKB-KW"/>
</dbReference>
<reference evidence="12" key="3">
    <citation type="submission" date="2025-09" db="UniProtKB">
        <authorList>
            <consortium name="Ensembl"/>
        </authorList>
    </citation>
    <scope>IDENTIFICATION</scope>
</reference>
<gene>
    <name evidence="12" type="primary">SHROOM1</name>
</gene>
<organism evidence="12 13">
    <name type="scientific">Podarcis muralis</name>
    <name type="common">Wall lizard</name>
    <name type="synonym">Lacerta muralis</name>
    <dbReference type="NCBI Taxonomy" id="64176"/>
    <lineage>
        <taxon>Eukaryota</taxon>
        <taxon>Metazoa</taxon>
        <taxon>Chordata</taxon>
        <taxon>Craniata</taxon>
        <taxon>Vertebrata</taxon>
        <taxon>Euteleostomi</taxon>
        <taxon>Lepidosauria</taxon>
        <taxon>Squamata</taxon>
        <taxon>Bifurcata</taxon>
        <taxon>Unidentata</taxon>
        <taxon>Episquamata</taxon>
        <taxon>Laterata</taxon>
        <taxon>Lacertibaenia</taxon>
        <taxon>Lacertidae</taxon>
        <taxon>Podarcis</taxon>
    </lineage>
</organism>
<dbReference type="InterPro" id="IPR014799">
    <property type="entry name" value="ASD2_dom"/>
</dbReference>
<dbReference type="GO" id="GO:0016324">
    <property type="term" value="C:apical plasma membrane"/>
    <property type="evidence" value="ECO:0007669"/>
    <property type="project" value="TreeGrafter"/>
</dbReference>
<keyword evidence="5 7" id="KW-0009">Actin-binding</keyword>
<dbReference type="GeneTree" id="ENSGT00940000160656"/>
<evidence type="ECO:0000313" key="12">
    <source>
        <dbReference type="Ensembl" id="ENSPMRP00000017402.1"/>
    </source>
</evidence>
<dbReference type="RefSeq" id="XP_028573797.1">
    <property type="nucleotide sequence ID" value="XM_028717964.1"/>
</dbReference>
<proteinExistence type="inferred from homology"/>
<feature type="region of interest" description="Disordered" evidence="9">
    <location>
        <begin position="756"/>
        <end position="795"/>
    </location>
</feature>
<dbReference type="GeneID" id="114591239"/>
<dbReference type="GO" id="GO:0043296">
    <property type="term" value="C:apical junction complex"/>
    <property type="evidence" value="ECO:0007669"/>
    <property type="project" value="TreeGrafter"/>
</dbReference>
<dbReference type="OrthoDB" id="10063560at2759"/>
<feature type="region of interest" description="Disordered" evidence="9">
    <location>
        <begin position="964"/>
        <end position="1017"/>
    </location>
</feature>
<dbReference type="PROSITE" id="PS51307">
    <property type="entry name" value="ASD2"/>
    <property type="match status" value="1"/>
</dbReference>
<evidence type="ECO:0000259" key="10">
    <source>
        <dbReference type="PROSITE" id="PS51306"/>
    </source>
</evidence>
<dbReference type="GO" id="GO:0051015">
    <property type="term" value="F:actin filament binding"/>
    <property type="evidence" value="ECO:0007669"/>
    <property type="project" value="InterPro"/>
</dbReference>
<feature type="coiled-coil region" evidence="8">
    <location>
        <begin position="1416"/>
        <end position="1472"/>
    </location>
</feature>
<feature type="domain" description="ASD2" evidence="11">
    <location>
        <begin position="1250"/>
        <end position="1525"/>
    </location>
</feature>
<keyword evidence="8" id="KW-0175">Coiled coil</keyword>
<feature type="compositionally biased region" description="Basic and acidic residues" evidence="9">
    <location>
        <begin position="1106"/>
        <end position="1133"/>
    </location>
</feature>
<evidence type="ECO:0000256" key="3">
    <source>
        <dbReference type="ARBA" id="ARBA00022490"/>
    </source>
</evidence>
<dbReference type="Pfam" id="PF08687">
    <property type="entry name" value="ASD2"/>
    <property type="match status" value="1"/>
</dbReference>
<dbReference type="RefSeq" id="XP_028573796.1">
    <property type="nucleotide sequence ID" value="XM_028717963.1"/>
</dbReference>
<evidence type="ECO:0000256" key="9">
    <source>
        <dbReference type="SAM" id="MobiDB-lite"/>
    </source>
</evidence>
<dbReference type="PROSITE" id="PS51306">
    <property type="entry name" value="ASD1"/>
    <property type="match status" value="1"/>
</dbReference>
<dbReference type="Ensembl" id="ENSPMRT00000018529.1">
    <property type="protein sequence ID" value="ENSPMRP00000017402.1"/>
    <property type="gene ID" value="ENSPMRG00000011507.1"/>
</dbReference>
<sequence>MSSVESEISRWNLRHVKRIADLLEPVASPSDANRFSPDKSISGIDQCLHIPGKADSAYSSFSGGSNIPECPVLFCYNEHDSLPLEQLSYMDSGYVRGIYNPSAINPAFRQMYGDKAVGKSSHYILENSGLGKPCGSTSAHGMPYQPSPPLARFPSPHPPSPPTRVDSCKTNRNVDPGICFDPSMHADVCIQDTDSPANYHNDYWLSRWEDESPVTEEGDNLYPVSQHISRNTGSTISTTPFIFQENLRSGSLVKTRNISCAQNSVCSYAFPEPMESKSSPSLHTSHNAVNDTQENKQYFYACSVHKPAFAADLPSCVAVSSTKKGQLHGVLHPFRVADRSGLGQDEYESRSNLKYTDSSLSNKAVLGMIESYEGNKKHFFSSEEGSRNVWQPLLNQQSRMQKPLPHGLDLTETPHWEVQETASALPYYSHDAETSASQPLNGFRKAKKNDMDSSPELLVNPRQEEMLKPVCFPKHHFSKKTESQPPDDFASIKINRKTTPLLYYLSGGKNPSFMSHENWTQEGGGGDDVALRSPRNNLPVSAEPIEIPRDTNPCGDNPGSNHEGQILESPASSVDEKFKNDYREKLKVAQRKVLRETSFKRKDLQMSLPVRLKQTPSSRPSIQHLRSLSLSSTNEDSKLIPASRPLESISNEEESKRPQAARIGGRKRATKEQKKISYSEPEKLNQLDDQRDQSIPWRKQNARSRSDEINEQDTKIIRGKALESQGRSLSKAELKQIQHNALLDYMERKIGQRPAIGQSSAQQKPPLQPRTSNSKKFVEDSTSHPSASRKLRNMDGFCQFPVPGKIQEPPPFPPSLTSTTAATMTDRHSTSSPVFEMAHEGSCASKCDSAKSLLHSGSVCSRSRGRSKSTPPPVQVFYSSTACPALSAQDHEYYPTHPNSPSKEKLEADPSDKTHALVAAKQNAGRRGESMGEPGTSEMARLSPLSQSTDQLPHLKSWHLSSGLQTGKDWQGEKHPNTLQHCEPASSGLRQPHVEAVGGQRGSNSTAHELKQPPTTNKVLHAFPSVSSVPLLSVGRLPSPNLSLEPLHSSPAPPTEMDDEVFKESFGSGSDAASDLTSLHRESRSFIPSRRAPQPAPMPPASTEGKQVKEKPSTSFPVHEKEESSLGNSREDENSPEISHGADMALDFPAFKEQNSRHSQLKKELSDKPQLPSASGRTRWQQLEANNATHDSESRAYYCTALLDSQGHRNTSHPLADSRALQDEHDCNFPVQGTDLSLAQSISTEDQRCEDLAVEIIAKDKSLVDILTPHPTRKTALDLMEGLFPVNISMPGRSCRRKEGIQSVQEKDQRSRDCAADPSHGTQSFLEQSTDQILSKSRESLDDPDSITSKKRELISSIHLKLQALWLERELIESEAKGYAVRGKELESLVQDLCKPNEYERYMMFIGDLEKVVSLLLCLSSRLARVQNAMEKMDENTDAEEKQSLKERHRLLSRQREDAKDLKENLDRRERVVSGILSKYMTETQLQDYKHFVQEKTSLLIEQKDLEEQIKFLEEKLERLEKSIPT</sequence>
<feature type="region of interest" description="Disordered" evidence="9">
    <location>
        <begin position="540"/>
        <end position="575"/>
    </location>
</feature>
<evidence type="ECO:0000256" key="7">
    <source>
        <dbReference type="PROSITE-ProRule" id="PRU00637"/>
    </source>
</evidence>
<feature type="compositionally biased region" description="Polar residues" evidence="9">
    <location>
        <begin position="1002"/>
        <end position="1017"/>
    </location>
</feature>
<feature type="region of interest" description="Disordered" evidence="9">
    <location>
        <begin position="1295"/>
        <end position="1329"/>
    </location>
</feature>
<feature type="compositionally biased region" description="Basic and acidic residues" evidence="9">
    <location>
        <begin position="670"/>
        <end position="692"/>
    </location>
</feature>
<dbReference type="PANTHER" id="PTHR15012">
    <property type="entry name" value="APICAL PROTEIN/SHROOM-RELATED"/>
    <property type="match status" value="1"/>
</dbReference>
<dbReference type="Gene3D" id="6.10.250.3120">
    <property type="match status" value="1"/>
</dbReference>
<evidence type="ECO:0000256" key="8">
    <source>
        <dbReference type="SAM" id="Coils"/>
    </source>
</evidence>
<feature type="compositionally biased region" description="Basic and acidic residues" evidence="9">
    <location>
        <begin position="902"/>
        <end position="915"/>
    </location>
</feature>
<feature type="compositionally biased region" description="Polar residues" evidence="9">
    <location>
        <begin position="1320"/>
        <end position="1329"/>
    </location>
</feature>
<dbReference type="CTD" id="134549"/>
<keyword evidence="4" id="KW-0493">Microtubule</keyword>
<evidence type="ECO:0000256" key="4">
    <source>
        <dbReference type="ARBA" id="ARBA00022701"/>
    </source>
</evidence>
<feature type="region of interest" description="Disordered" evidence="9">
    <location>
        <begin position="891"/>
        <end position="950"/>
    </location>
</feature>
<protein>
    <submittedName>
        <fullName evidence="12">Shroom family member 1</fullName>
    </submittedName>
</protein>
<feature type="coiled-coil region" evidence="8">
    <location>
        <begin position="1496"/>
        <end position="1523"/>
    </location>
</feature>
<evidence type="ECO:0000313" key="13">
    <source>
        <dbReference type="Proteomes" id="UP000472272"/>
    </source>
</evidence>
<accession>A0A670J215</accession>